<gene>
    <name evidence="1" type="ORF">HGMM_F27H04C48</name>
</gene>
<reference evidence="1" key="2">
    <citation type="journal article" date="2012" name="PLoS ONE">
        <title>A Deeply Branching Thermophilic Bacterium with an Ancient Acetyl-CoA Pathway Dominates a Subsurface Ecosystem.</title>
        <authorList>
            <person name="Takami H."/>
            <person name="Noguchi H."/>
            <person name="Takaki Y."/>
            <person name="Uchiyama I."/>
            <person name="Toyoda A."/>
            <person name="Nishi S."/>
            <person name="Chee G.-J."/>
            <person name="Arai W."/>
            <person name="Nunoura T."/>
            <person name="Itoh T."/>
            <person name="Hattori M."/>
            <person name="Takai K."/>
        </authorList>
    </citation>
    <scope>NUCLEOTIDE SEQUENCE</scope>
</reference>
<dbReference type="EMBL" id="AP011718">
    <property type="protein sequence ID" value="BAL55490.1"/>
    <property type="molecule type" value="Genomic_DNA"/>
</dbReference>
<proteinExistence type="predicted"/>
<protein>
    <submittedName>
        <fullName evidence="1">Uncharacterized protein</fullName>
    </submittedName>
</protein>
<sequence>MRNVKRVLERYHTGELSVYDVARALKISLLHAERLIEQAQSTLKDSRPAEAQVEKK</sequence>
<dbReference type="AlphaFoldDB" id="H5SH54"/>
<reference evidence="1" key="1">
    <citation type="journal article" date="2005" name="Environ. Microbiol.">
        <title>Genetic and functional properties of uncultivated thermophilic crenarchaeotes from a subsurface gold mine as revealed by analysis of genome fragments.</title>
        <authorList>
            <person name="Nunoura T."/>
            <person name="Hirayama H."/>
            <person name="Takami H."/>
            <person name="Oida H."/>
            <person name="Nishi S."/>
            <person name="Shimamura S."/>
            <person name="Suzuki Y."/>
            <person name="Inagaki F."/>
            <person name="Takai K."/>
            <person name="Nealson K.H."/>
            <person name="Horikoshi K."/>
        </authorList>
    </citation>
    <scope>NUCLEOTIDE SEQUENCE</scope>
</reference>
<evidence type="ECO:0000313" key="1">
    <source>
        <dbReference type="EMBL" id="BAL55490.1"/>
    </source>
</evidence>
<organism evidence="1">
    <name type="scientific">uncultured Acetothermia bacterium</name>
    <dbReference type="NCBI Taxonomy" id="236499"/>
    <lineage>
        <taxon>Bacteria</taxon>
        <taxon>Candidatus Bipolaricaulota</taxon>
        <taxon>environmental samples</taxon>
    </lineage>
</organism>
<name>H5SH54_9BACT</name>
<accession>H5SH54</accession>